<feature type="transmembrane region" description="Helical" evidence="7">
    <location>
        <begin position="205"/>
        <end position="227"/>
    </location>
</feature>
<evidence type="ECO:0000256" key="1">
    <source>
        <dbReference type="ARBA" id="ARBA00004651"/>
    </source>
</evidence>
<feature type="transmembrane region" description="Helical" evidence="7">
    <location>
        <begin position="18"/>
        <end position="34"/>
    </location>
</feature>
<proteinExistence type="inferred from homology"/>
<feature type="transmembrane region" description="Helical" evidence="7">
    <location>
        <begin position="54"/>
        <end position="77"/>
    </location>
</feature>
<keyword evidence="3" id="KW-1003">Cell membrane</keyword>
<feature type="domain" description="Acyltransferase 3" evidence="8">
    <location>
        <begin position="20"/>
        <end position="336"/>
    </location>
</feature>
<comment type="similarity">
    <text evidence="2">Belongs to the acyltransferase 3 family.</text>
</comment>
<keyword evidence="9" id="KW-0808">Transferase</keyword>
<keyword evidence="5 7" id="KW-1133">Transmembrane helix</keyword>
<dbReference type="Proteomes" id="UP001314681">
    <property type="component" value="Unassembled WGS sequence"/>
</dbReference>
<dbReference type="Pfam" id="PF01757">
    <property type="entry name" value="Acyl_transf_3"/>
    <property type="match status" value="1"/>
</dbReference>
<dbReference type="PANTHER" id="PTHR40074:SF2">
    <property type="entry name" value="O-ACETYLTRANSFERASE WECH"/>
    <property type="match status" value="1"/>
</dbReference>
<keyword evidence="10" id="KW-1185">Reference proteome</keyword>
<dbReference type="EMBL" id="JAHQCX010000002">
    <property type="protein sequence ID" value="MBU9725180.1"/>
    <property type="molecule type" value="Genomic_DNA"/>
</dbReference>
<dbReference type="PANTHER" id="PTHR40074">
    <property type="entry name" value="O-ACETYLTRANSFERASE WECH"/>
    <property type="match status" value="1"/>
</dbReference>
<evidence type="ECO:0000313" key="10">
    <source>
        <dbReference type="Proteomes" id="UP001314681"/>
    </source>
</evidence>
<feature type="transmembrane region" description="Helical" evidence="7">
    <location>
        <begin position="182"/>
        <end position="199"/>
    </location>
</feature>
<feature type="transmembrane region" description="Helical" evidence="7">
    <location>
        <begin position="239"/>
        <end position="255"/>
    </location>
</feature>
<keyword evidence="4 7" id="KW-0812">Transmembrane</keyword>
<comment type="subcellular location">
    <subcellularLocation>
        <location evidence="1">Cell membrane</location>
        <topology evidence="1">Multi-pass membrane protein</topology>
    </subcellularLocation>
</comment>
<comment type="caution">
    <text evidence="9">The sequence shown here is derived from an EMBL/GenBank/DDBJ whole genome shotgun (WGS) entry which is preliminary data.</text>
</comment>
<gene>
    <name evidence="9" type="ORF">KTH90_04045</name>
</gene>
<dbReference type="RefSeq" id="WP_238726292.1">
    <property type="nucleotide sequence ID" value="NZ_JAHQCX010000002.1"/>
</dbReference>
<evidence type="ECO:0000256" key="3">
    <source>
        <dbReference type="ARBA" id="ARBA00022475"/>
    </source>
</evidence>
<keyword evidence="6 7" id="KW-0472">Membrane</keyword>
<feature type="transmembrane region" description="Helical" evidence="7">
    <location>
        <begin position="300"/>
        <end position="320"/>
    </location>
</feature>
<evidence type="ECO:0000256" key="6">
    <source>
        <dbReference type="ARBA" id="ARBA00023136"/>
    </source>
</evidence>
<protein>
    <submittedName>
        <fullName evidence="9">Acyltransferase family protein</fullName>
    </submittedName>
</protein>
<evidence type="ECO:0000256" key="5">
    <source>
        <dbReference type="ARBA" id="ARBA00022989"/>
    </source>
</evidence>
<evidence type="ECO:0000256" key="4">
    <source>
        <dbReference type="ARBA" id="ARBA00022692"/>
    </source>
</evidence>
<dbReference type="InterPro" id="IPR002656">
    <property type="entry name" value="Acyl_transf_3_dom"/>
</dbReference>
<evidence type="ECO:0000256" key="7">
    <source>
        <dbReference type="SAM" id="Phobius"/>
    </source>
</evidence>
<feature type="transmembrane region" description="Helical" evidence="7">
    <location>
        <begin position="105"/>
        <end position="125"/>
    </location>
</feature>
<feature type="transmembrane region" description="Helical" evidence="7">
    <location>
        <begin position="326"/>
        <end position="346"/>
    </location>
</feature>
<organism evidence="9 10">
    <name type="scientific">Diplocloster modestus</name>
    <dbReference type="NCBI Taxonomy" id="2850322"/>
    <lineage>
        <taxon>Bacteria</taxon>
        <taxon>Bacillati</taxon>
        <taxon>Bacillota</taxon>
        <taxon>Clostridia</taxon>
        <taxon>Lachnospirales</taxon>
        <taxon>Lachnospiraceae</taxon>
        <taxon>Diplocloster</taxon>
    </lineage>
</organism>
<evidence type="ECO:0000256" key="2">
    <source>
        <dbReference type="ARBA" id="ARBA00007400"/>
    </source>
</evidence>
<keyword evidence="9" id="KW-0012">Acyltransferase</keyword>
<evidence type="ECO:0000259" key="8">
    <source>
        <dbReference type="Pfam" id="PF01757"/>
    </source>
</evidence>
<evidence type="ECO:0000313" key="9">
    <source>
        <dbReference type="EMBL" id="MBU9725180.1"/>
    </source>
</evidence>
<dbReference type="GO" id="GO:0016746">
    <property type="term" value="F:acyltransferase activity"/>
    <property type="evidence" value="ECO:0007669"/>
    <property type="project" value="UniProtKB-KW"/>
</dbReference>
<feature type="transmembrane region" description="Helical" evidence="7">
    <location>
        <begin position="154"/>
        <end position="175"/>
    </location>
</feature>
<sequence>MQLSVTDNKDLFSREDTSFFKGIAVLMLLFIHLFSEKRGDLFFSFIQLNGNPLISYLTLPGQMVVSIFLILSGYGLAQSNQKNVTNGIIQKLKKSFIRIFKLMKLYWFIGILSGIAVTFGGYILIGDIYDNVFEMIIDLLGLAYLFNEPTLNTAWWYMTIIIIAYLLFPIGYRLVKSHPKPVFIGTNIVVFIFLIFFRHGRQAGAADFVIWIVPFIWGIYASEYHIFEKIRKTAMRKRIRRTIILCLLLIPLLLLKQILHTYVFDVYLAVLEIYMLLTLKDSLKINFLEKFLIYLGNNSYSIYLFHSIYILFFPQFVYWLKYPMLIFLYFLGVCILTDKIIMFLYYKMRRSI</sequence>
<accession>A0ABS6K3T7</accession>
<feature type="transmembrane region" description="Helical" evidence="7">
    <location>
        <begin position="261"/>
        <end position="279"/>
    </location>
</feature>
<name>A0ABS6K3T7_9FIRM</name>
<reference evidence="9 10" key="1">
    <citation type="submission" date="2021-06" db="EMBL/GenBank/DDBJ databases">
        <title>Description of novel taxa of the family Lachnospiraceae.</title>
        <authorList>
            <person name="Chaplin A.V."/>
            <person name="Sokolova S.R."/>
            <person name="Pikina A.P."/>
            <person name="Korzhanova M."/>
            <person name="Belova V."/>
            <person name="Korostin D."/>
            <person name="Efimov B.A."/>
        </authorList>
    </citation>
    <scope>NUCLEOTIDE SEQUENCE [LARGE SCALE GENOMIC DNA]</scope>
    <source>
        <strain evidence="9 10">ASD4241</strain>
    </source>
</reference>